<name>A0A7J3JS17_9CREN</name>
<sequence>MSSNIDVPWRVPNPLTPNHSLDQTSILRIVFAPLGSITPLVLLLTIIAITFILVGIFTLKISSRETRFGGIQTYTPFL</sequence>
<keyword evidence="1" id="KW-1133">Transmembrane helix</keyword>
<reference evidence="2" key="1">
    <citation type="journal article" date="2020" name="mSystems">
        <title>Genome- and Community-Level Interaction Insights into Carbon Utilization and Element Cycling Functions of Hydrothermarchaeota in Hydrothermal Sediment.</title>
        <authorList>
            <person name="Zhou Z."/>
            <person name="Liu Y."/>
            <person name="Xu W."/>
            <person name="Pan J."/>
            <person name="Luo Z.H."/>
            <person name="Li M."/>
        </authorList>
    </citation>
    <scope>NUCLEOTIDE SEQUENCE [LARGE SCALE GENOMIC DNA]</scope>
    <source>
        <strain evidence="2">SpSt-657</strain>
    </source>
</reference>
<comment type="caution">
    <text evidence="2">The sequence shown here is derived from an EMBL/GenBank/DDBJ whole genome shotgun (WGS) entry which is preliminary data.</text>
</comment>
<evidence type="ECO:0000313" key="2">
    <source>
        <dbReference type="EMBL" id="HGQ18872.1"/>
    </source>
</evidence>
<organism evidence="2">
    <name type="scientific">Ignisphaera aggregans</name>
    <dbReference type="NCBI Taxonomy" id="334771"/>
    <lineage>
        <taxon>Archaea</taxon>
        <taxon>Thermoproteota</taxon>
        <taxon>Thermoprotei</taxon>
        <taxon>Desulfurococcales</taxon>
        <taxon>Desulfurococcaceae</taxon>
        <taxon>Ignisphaera</taxon>
    </lineage>
</organism>
<keyword evidence="1" id="KW-0472">Membrane</keyword>
<dbReference type="AlphaFoldDB" id="A0A7J3JS17"/>
<gene>
    <name evidence="2" type="ORF">ENU30_07880</name>
</gene>
<proteinExistence type="predicted"/>
<accession>A0A7J3JS17</accession>
<evidence type="ECO:0000256" key="1">
    <source>
        <dbReference type="SAM" id="Phobius"/>
    </source>
</evidence>
<feature type="transmembrane region" description="Helical" evidence="1">
    <location>
        <begin position="37"/>
        <end position="59"/>
    </location>
</feature>
<dbReference type="EMBL" id="DTBZ01000149">
    <property type="protein sequence ID" value="HGQ18872.1"/>
    <property type="molecule type" value="Genomic_DNA"/>
</dbReference>
<protein>
    <submittedName>
        <fullName evidence="2">Uncharacterized protein</fullName>
    </submittedName>
</protein>
<keyword evidence="1" id="KW-0812">Transmembrane</keyword>